<evidence type="ECO:0000256" key="7">
    <source>
        <dbReference type="ARBA" id="ARBA00023010"/>
    </source>
</evidence>
<feature type="transmembrane region" description="Helical" evidence="9">
    <location>
        <begin position="297"/>
        <end position="314"/>
    </location>
</feature>
<evidence type="ECO:0000256" key="9">
    <source>
        <dbReference type="HAMAP-Rule" id="MF_01463"/>
    </source>
</evidence>
<evidence type="ECO:0000256" key="1">
    <source>
        <dbReference type="ARBA" id="ARBA00004651"/>
    </source>
</evidence>
<name>A0A1G1Z1A1_9BACT</name>
<sequence>MKKRKSILVFISVIILASIAAVFIIPPPQEKIVVPVLQKEFTAPDLWFNRFNAWRLGLDLVGGSALVYEINLDQVKESDYESVVGGLRDVIERRVNKFGVAEPKVTTAQKGKSYELIIELPGIKNVEEAIAQIGSTPLLDFREVQGEGDEAVFALTELTGRYIKNAQVDLDQVTRKPLILLEFDEEGAKFFEEITTRNIGKPLGVFLDGELIQAPTVNEAIPGGSAQITGDFSIDEARLIVERFNAGALSAPINLVNQRTVSATAASDALEKMIFAGVVGTLLVMLFMVIYYRGLGFFAVVALFFYVILTLGAFKSIPNFTMTLAGIAGFILSIGMAVDANILIFARTKEELAKGITKLSAIEEGFRRAWPSIRDSNTTTIISSIILYYFTSSFVRGFALTLLIGVVVSMFSAIFVTRTLLRVFMKNKPMQKLS</sequence>
<evidence type="ECO:0000313" key="14">
    <source>
        <dbReference type="Proteomes" id="UP000178515"/>
    </source>
</evidence>
<evidence type="ECO:0000256" key="6">
    <source>
        <dbReference type="ARBA" id="ARBA00022989"/>
    </source>
</evidence>
<gene>
    <name evidence="9" type="primary">secD</name>
    <name evidence="13" type="ORF">A3F24_01975</name>
</gene>
<evidence type="ECO:0000256" key="4">
    <source>
        <dbReference type="ARBA" id="ARBA00022692"/>
    </source>
</evidence>
<comment type="caution">
    <text evidence="13">The sequence shown here is derived from an EMBL/GenBank/DDBJ whole genome shotgun (WGS) entry which is preliminary data.</text>
</comment>
<dbReference type="Gene3D" id="3.30.1360.200">
    <property type="match status" value="1"/>
</dbReference>
<dbReference type="InterPro" id="IPR001036">
    <property type="entry name" value="Acrflvin-R"/>
</dbReference>
<dbReference type="InterPro" id="IPR055344">
    <property type="entry name" value="SecD_SecF_C_bact"/>
</dbReference>
<organism evidence="13 14">
    <name type="scientific">Candidatus Colwellbacteria bacterium RIFCSPHIGHO2_12_FULL_44_17</name>
    <dbReference type="NCBI Taxonomy" id="1797689"/>
    <lineage>
        <taxon>Bacteria</taxon>
        <taxon>Candidatus Colwelliibacteriota</taxon>
    </lineage>
</organism>
<dbReference type="GO" id="GO:0065002">
    <property type="term" value="P:intracellular protein transmembrane transport"/>
    <property type="evidence" value="ECO:0007669"/>
    <property type="project" value="UniProtKB-UniRule"/>
</dbReference>
<evidence type="ECO:0000259" key="11">
    <source>
        <dbReference type="Pfam" id="PF21760"/>
    </source>
</evidence>
<evidence type="ECO:0000313" key="13">
    <source>
        <dbReference type="EMBL" id="OGY58392.1"/>
    </source>
</evidence>
<dbReference type="PANTHER" id="PTHR30081:SF1">
    <property type="entry name" value="PROTEIN TRANSLOCASE SUBUNIT SECD"/>
    <property type="match status" value="1"/>
</dbReference>
<comment type="subcellular location">
    <subcellularLocation>
        <location evidence="1 9">Cell membrane</location>
        <topology evidence="1 9">Multi-pass membrane protein</topology>
    </subcellularLocation>
</comment>
<dbReference type="Gene3D" id="1.20.1640.10">
    <property type="entry name" value="Multidrug efflux transporter AcrB transmembrane domain"/>
    <property type="match status" value="1"/>
</dbReference>
<feature type="transmembrane region" description="Helical" evidence="9">
    <location>
        <begin position="398"/>
        <end position="421"/>
    </location>
</feature>
<dbReference type="InterPro" id="IPR048631">
    <property type="entry name" value="SecD_1st"/>
</dbReference>
<dbReference type="GO" id="GO:0015450">
    <property type="term" value="F:protein-transporting ATPase activity"/>
    <property type="evidence" value="ECO:0007669"/>
    <property type="project" value="InterPro"/>
</dbReference>
<dbReference type="Gene3D" id="3.30.70.3400">
    <property type="match status" value="1"/>
</dbReference>
<feature type="transmembrane region" description="Helical" evidence="9">
    <location>
        <begin position="7"/>
        <end position="25"/>
    </location>
</feature>
<evidence type="ECO:0000256" key="3">
    <source>
        <dbReference type="ARBA" id="ARBA00022475"/>
    </source>
</evidence>
<dbReference type="GO" id="GO:0006605">
    <property type="term" value="P:protein targeting"/>
    <property type="evidence" value="ECO:0007669"/>
    <property type="project" value="UniProtKB-UniRule"/>
</dbReference>
<feature type="transmembrane region" description="Helical" evidence="9">
    <location>
        <begin position="273"/>
        <end position="292"/>
    </location>
</feature>
<dbReference type="GO" id="GO:0005886">
    <property type="term" value="C:plasma membrane"/>
    <property type="evidence" value="ECO:0007669"/>
    <property type="project" value="UniProtKB-SubCell"/>
</dbReference>
<evidence type="ECO:0000256" key="8">
    <source>
        <dbReference type="ARBA" id="ARBA00023136"/>
    </source>
</evidence>
<dbReference type="Pfam" id="PF02355">
    <property type="entry name" value="SecD_SecF_C"/>
    <property type="match status" value="1"/>
</dbReference>
<dbReference type="NCBIfam" id="TIGR01129">
    <property type="entry name" value="secD"/>
    <property type="match status" value="1"/>
</dbReference>
<dbReference type="STRING" id="1797689.A3F24_01975"/>
<dbReference type="InterPro" id="IPR022813">
    <property type="entry name" value="SecD/SecF_arch_bac"/>
</dbReference>
<comment type="function">
    <text evidence="9">Part of the Sec protein translocase complex. Interacts with the SecYEG preprotein conducting channel. SecDF uses the proton motive force (PMF) to complete protein translocation after the ATP-dependent function of SecA.</text>
</comment>
<dbReference type="NCBIfam" id="TIGR00916">
    <property type="entry name" value="2A0604s01"/>
    <property type="match status" value="1"/>
</dbReference>
<dbReference type="InterPro" id="IPR048634">
    <property type="entry name" value="SecD_SecF_C"/>
</dbReference>
<dbReference type="Proteomes" id="UP000178515">
    <property type="component" value="Unassembled WGS sequence"/>
</dbReference>
<keyword evidence="2 9" id="KW-0813">Transport</keyword>
<feature type="transmembrane region" description="Helical" evidence="9">
    <location>
        <begin position="320"/>
        <end position="346"/>
    </location>
</feature>
<dbReference type="HAMAP" id="MF_01463_B">
    <property type="entry name" value="SecD_B"/>
    <property type="match status" value="1"/>
</dbReference>
<keyword evidence="8 9" id="KW-0472">Membrane</keyword>
<dbReference type="GO" id="GO:0043952">
    <property type="term" value="P:protein transport by the Sec complex"/>
    <property type="evidence" value="ECO:0007669"/>
    <property type="project" value="UniProtKB-UniRule"/>
</dbReference>
<keyword evidence="7 9" id="KW-0811">Translocation</keyword>
<dbReference type="Pfam" id="PF21760">
    <property type="entry name" value="SecD_1st"/>
    <property type="match status" value="1"/>
</dbReference>
<comment type="subunit">
    <text evidence="9">Forms a complex with SecF. Part of the essential Sec protein translocation apparatus which comprises SecA, SecYEG and auxiliary proteins SecDF. Other proteins may also be involved.</text>
</comment>
<keyword evidence="6 9" id="KW-1133">Transmembrane helix</keyword>
<evidence type="ECO:0000259" key="12">
    <source>
        <dbReference type="Pfam" id="PF22599"/>
    </source>
</evidence>
<evidence type="ECO:0000256" key="5">
    <source>
        <dbReference type="ARBA" id="ARBA00022927"/>
    </source>
</evidence>
<evidence type="ECO:0000256" key="2">
    <source>
        <dbReference type="ARBA" id="ARBA00022448"/>
    </source>
</evidence>
<comment type="similarity">
    <text evidence="9">Belongs to the SecD/SecF family. SecD subfamily.</text>
</comment>
<dbReference type="InterPro" id="IPR005791">
    <property type="entry name" value="SecD"/>
</dbReference>
<dbReference type="InterPro" id="IPR054384">
    <property type="entry name" value="SecDF_P1_head"/>
</dbReference>
<accession>A0A1G1Z1A1</accession>
<keyword evidence="4 9" id="KW-0812">Transmembrane</keyword>
<feature type="domain" description="SecDF P1 head subdomain" evidence="12">
    <location>
        <begin position="156"/>
        <end position="251"/>
    </location>
</feature>
<comment type="caution">
    <text evidence="9">Lacks conserved residue(s) required for the propagation of feature annotation.</text>
</comment>
<proteinExistence type="inferred from homology"/>
<feature type="domain" description="Protein translocase subunit SecDF P1" evidence="11">
    <location>
        <begin position="88"/>
        <end position="145"/>
    </location>
</feature>
<keyword evidence="5 9" id="KW-0653">Protein transport</keyword>
<dbReference type="SUPFAM" id="SSF82866">
    <property type="entry name" value="Multidrug efflux transporter AcrB transmembrane domain"/>
    <property type="match status" value="1"/>
</dbReference>
<dbReference type="PRINTS" id="PR00702">
    <property type="entry name" value="ACRIFLAVINRP"/>
</dbReference>
<feature type="domain" description="Protein export membrane protein SecD/SecF C-terminal" evidence="10">
    <location>
        <begin position="254"/>
        <end position="424"/>
    </location>
</feature>
<dbReference type="EMBL" id="MHIX01000045">
    <property type="protein sequence ID" value="OGY58392.1"/>
    <property type="molecule type" value="Genomic_DNA"/>
</dbReference>
<dbReference type="PANTHER" id="PTHR30081">
    <property type="entry name" value="PROTEIN-EXPORT MEMBRANE PROTEIN SEC"/>
    <property type="match status" value="1"/>
</dbReference>
<keyword evidence="3 9" id="KW-1003">Cell membrane</keyword>
<dbReference type="Pfam" id="PF22599">
    <property type="entry name" value="SecDF_P1_head"/>
    <property type="match status" value="1"/>
</dbReference>
<reference evidence="13 14" key="1">
    <citation type="journal article" date="2016" name="Nat. Commun.">
        <title>Thousands of microbial genomes shed light on interconnected biogeochemical processes in an aquifer system.</title>
        <authorList>
            <person name="Anantharaman K."/>
            <person name="Brown C.T."/>
            <person name="Hug L.A."/>
            <person name="Sharon I."/>
            <person name="Castelle C.J."/>
            <person name="Probst A.J."/>
            <person name="Thomas B.C."/>
            <person name="Singh A."/>
            <person name="Wilkins M.J."/>
            <person name="Karaoz U."/>
            <person name="Brodie E.L."/>
            <person name="Williams K.H."/>
            <person name="Hubbard S.S."/>
            <person name="Banfield J.F."/>
        </authorList>
    </citation>
    <scope>NUCLEOTIDE SEQUENCE [LARGE SCALE GENOMIC DNA]</scope>
</reference>
<evidence type="ECO:0000259" key="10">
    <source>
        <dbReference type="Pfam" id="PF02355"/>
    </source>
</evidence>
<dbReference type="AlphaFoldDB" id="A0A1G1Z1A1"/>
<protein>
    <recommendedName>
        <fullName evidence="9">Protein translocase subunit SecD</fullName>
    </recommendedName>
</protein>